<dbReference type="EMBL" id="JAAAID010003418">
    <property type="protein sequence ID" value="KAF9998082.1"/>
    <property type="molecule type" value="Genomic_DNA"/>
</dbReference>
<organism evidence="2 3">
    <name type="scientific">Entomortierella chlamydospora</name>
    <dbReference type="NCBI Taxonomy" id="101097"/>
    <lineage>
        <taxon>Eukaryota</taxon>
        <taxon>Fungi</taxon>
        <taxon>Fungi incertae sedis</taxon>
        <taxon>Mucoromycota</taxon>
        <taxon>Mortierellomycotina</taxon>
        <taxon>Mortierellomycetes</taxon>
        <taxon>Mortierellales</taxon>
        <taxon>Mortierellaceae</taxon>
        <taxon>Entomortierella</taxon>
    </lineage>
</organism>
<feature type="region of interest" description="Disordered" evidence="1">
    <location>
        <begin position="54"/>
        <end position="73"/>
    </location>
</feature>
<dbReference type="Proteomes" id="UP000703661">
    <property type="component" value="Unassembled WGS sequence"/>
</dbReference>
<gene>
    <name evidence="2" type="ORF">BGZ80_006865</name>
</gene>
<feature type="region of interest" description="Disordered" evidence="1">
    <location>
        <begin position="1"/>
        <end position="28"/>
    </location>
</feature>
<sequence length="73" mass="8204">MSNYSNRSNNDAGRAPFPANNRQIPNSIRANGTNTVFCYGCSQTKSRLAFSETQLKKASTRNPDKKHHIMCKQ</sequence>
<feature type="non-terminal residue" evidence="2">
    <location>
        <position position="73"/>
    </location>
</feature>
<evidence type="ECO:0000313" key="2">
    <source>
        <dbReference type="EMBL" id="KAF9998082.1"/>
    </source>
</evidence>
<accession>A0A9P6MFX9</accession>
<feature type="compositionally biased region" description="Basic residues" evidence="1">
    <location>
        <begin position="64"/>
        <end position="73"/>
    </location>
</feature>
<keyword evidence="3" id="KW-1185">Reference proteome</keyword>
<comment type="caution">
    <text evidence="2">The sequence shown here is derived from an EMBL/GenBank/DDBJ whole genome shotgun (WGS) entry which is preliminary data.</text>
</comment>
<reference evidence="2" key="1">
    <citation type="journal article" date="2020" name="Fungal Divers.">
        <title>Resolving the Mortierellaceae phylogeny through synthesis of multi-gene phylogenetics and phylogenomics.</title>
        <authorList>
            <person name="Vandepol N."/>
            <person name="Liber J."/>
            <person name="Desiro A."/>
            <person name="Na H."/>
            <person name="Kennedy M."/>
            <person name="Barry K."/>
            <person name="Grigoriev I.V."/>
            <person name="Miller A.N."/>
            <person name="O'Donnell K."/>
            <person name="Stajich J.E."/>
            <person name="Bonito G."/>
        </authorList>
    </citation>
    <scope>NUCLEOTIDE SEQUENCE</scope>
    <source>
        <strain evidence="2">NRRL 2769</strain>
    </source>
</reference>
<proteinExistence type="predicted"/>
<protein>
    <recommendedName>
        <fullName evidence="4">Stc1 domain-containing protein</fullName>
    </recommendedName>
</protein>
<dbReference type="AlphaFoldDB" id="A0A9P6MFX9"/>
<feature type="compositionally biased region" description="Polar residues" evidence="1">
    <location>
        <begin position="1"/>
        <end position="11"/>
    </location>
</feature>
<evidence type="ECO:0000256" key="1">
    <source>
        <dbReference type="SAM" id="MobiDB-lite"/>
    </source>
</evidence>
<name>A0A9P6MFX9_9FUNG</name>
<evidence type="ECO:0000313" key="3">
    <source>
        <dbReference type="Proteomes" id="UP000703661"/>
    </source>
</evidence>
<evidence type="ECO:0008006" key="4">
    <source>
        <dbReference type="Google" id="ProtNLM"/>
    </source>
</evidence>